<dbReference type="PANTHER" id="PTHR38166">
    <property type="entry name" value="C2H2-TYPE DOMAIN-CONTAINING PROTEIN-RELATED"/>
    <property type="match status" value="1"/>
</dbReference>
<evidence type="ECO:0008006" key="4">
    <source>
        <dbReference type="Google" id="ProtNLM"/>
    </source>
</evidence>
<dbReference type="EMBL" id="JAGPXD010000003">
    <property type="protein sequence ID" value="KAH7363180.1"/>
    <property type="molecule type" value="Genomic_DNA"/>
</dbReference>
<feature type="region of interest" description="Disordered" evidence="1">
    <location>
        <begin position="299"/>
        <end position="331"/>
    </location>
</feature>
<sequence length="381" mass="43588">MAMNCTNVCPTRLHFVRRSLFEHRAHRHVLPISSSPSTEHKISLFRFTFSAPCSPQPPACSVESHAPTTRMDRLSLPFLHMSDLSHTRNHTSAPRNVLGPPPIRARRATGRKRPRFEFDEGEEDDGDILNKGAISCPFYKSDVDKHYDCRGFAFTRFSDMLQHIWRWHVRTNPYCALCNRRFGTEKARNSHTQRKECSRVLLPSDFIALDTFEEFKKDNRGPRGDDKTKWYSFFSRFFPNKKAPQSMSVHRDIRDSIWEVSDAAGRFIPQHPDLPIVLRVLGELSALIASPLGRGVSVDATERQHQHQQPQGPFHPPGTLPPAPRPSESTIIPVDHQYPLCNSEWDEGVPAPGPLKQEQRIPMTDEEWAEFLIWPATVNSS</sequence>
<keyword evidence="3" id="KW-1185">Reference proteome</keyword>
<evidence type="ECO:0000313" key="3">
    <source>
        <dbReference type="Proteomes" id="UP000813385"/>
    </source>
</evidence>
<organism evidence="2 3">
    <name type="scientific">Plectosphaerella cucumerina</name>
    <dbReference type="NCBI Taxonomy" id="40658"/>
    <lineage>
        <taxon>Eukaryota</taxon>
        <taxon>Fungi</taxon>
        <taxon>Dikarya</taxon>
        <taxon>Ascomycota</taxon>
        <taxon>Pezizomycotina</taxon>
        <taxon>Sordariomycetes</taxon>
        <taxon>Hypocreomycetidae</taxon>
        <taxon>Glomerellales</taxon>
        <taxon>Plectosphaerellaceae</taxon>
        <taxon>Plectosphaerella</taxon>
    </lineage>
</organism>
<accession>A0A8K0X5U7</accession>
<dbReference type="OrthoDB" id="4772970at2759"/>
<dbReference type="Proteomes" id="UP000813385">
    <property type="component" value="Unassembled WGS sequence"/>
</dbReference>
<protein>
    <recommendedName>
        <fullName evidence="4">C2H2-type domain-containing protein</fullName>
    </recommendedName>
</protein>
<feature type="compositionally biased region" description="Pro residues" evidence="1">
    <location>
        <begin position="313"/>
        <end position="325"/>
    </location>
</feature>
<gene>
    <name evidence="2" type="ORF">B0T11DRAFT_91908</name>
</gene>
<dbReference type="AlphaFoldDB" id="A0A8K0X5U7"/>
<dbReference type="PANTHER" id="PTHR38166:SF1">
    <property type="entry name" value="C2H2-TYPE DOMAIN-CONTAINING PROTEIN"/>
    <property type="match status" value="1"/>
</dbReference>
<name>A0A8K0X5U7_9PEZI</name>
<proteinExistence type="predicted"/>
<evidence type="ECO:0000313" key="2">
    <source>
        <dbReference type="EMBL" id="KAH7363180.1"/>
    </source>
</evidence>
<evidence type="ECO:0000256" key="1">
    <source>
        <dbReference type="SAM" id="MobiDB-lite"/>
    </source>
</evidence>
<reference evidence="2" key="1">
    <citation type="journal article" date="2021" name="Nat. Commun.">
        <title>Genetic determinants of endophytism in the Arabidopsis root mycobiome.</title>
        <authorList>
            <person name="Mesny F."/>
            <person name="Miyauchi S."/>
            <person name="Thiergart T."/>
            <person name="Pickel B."/>
            <person name="Atanasova L."/>
            <person name="Karlsson M."/>
            <person name="Huettel B."/>
            <person name="Barry K.W."/>
            <person name="Haridas S."/>
            <person name="Chen C."/>
            <person name="Bauer D."/>
            <person name="Andreopoulos W."/>
            <person name="Pangilinan J."/>
            <person name="LaButti K."/>
            <person name="Riley R."/>
            <person name="Lipzen A."/>
            <person name="Clum A."/>
            <person name="Drula E."/>
            <person name="Henrissat B."/>
            <person name="Kohler A."/>
            <person name="Grigoriev I.V."/>
            <person name="Martin F.M."/>
            <person name="Hacquard S."/>
        </authorList>
    </citation>
    <scope>NUCLEOTIDE SEQUENCE</scope>
    <source>
        <strain evidence="2">MPI-CAGE-AT-0016</strain>
    </source>
</reference>
<comment type="caution">
    <text evidence="2">The sequence shown here is derived from an EMBL/GenBank/DDBJ whole genome shotgun (WGS) entry which is preliminary data.</text>
</comment>